<reference evidence="2 3" key="1">
    <citation type="submission" date="2015-09" db="EMBL/GenBank/DDBJ databases">
        <title>Draft Genome Sequence of Bradyrhizobium manausense Strain BR 3351T, a Novel Symbiotic Nitrogen-Fixing Alphaproteobacterium Isolated from Brazilian Amazon Rain Forest.</title>
        <authorList>
            <person name="De Araujo J.L."/>
            <person name="Zilli J.E."/>
        </authorList>
    </citation>
    <scope>NUCLEOTIDE SEQUENCE [LARGE SCALE GENOMIC DNA]</scope>
    <source>
        <strain evidence="2 3">BR3351</strain>
    </source>
</reference>
<sequence length="150" mass="17249">MSVESLNKQRVLHLLDTIMRGDLEAALSCCTEDVDFLTHAPIDVMTHMGPRHGKAELREFWQTVSSRYSEFRYKVPQIIADGDEVAIYLRAHFKKRSNDRIVQFDMAVFYSFRNGQIAQIREIIDSYDLVQQVLEREIGPLIVGAGMEAE</sequence>
<evidence type="ECO:0000259" key="1">
    <source>
        <dbReference type="Pfam" id="PF12680"/>
    </source>
</evidence>
<dbReference type="Pfam" id="PF12680">
    <property type="entry name" value="SnoaL_2"/>
    <property type="match status" value="1"/>
</dbReference>
<organism evidence="2 3">
    <name type="scientific">Bradyrhizobium manausense</name>
    <dbReference type="NCBI Taxonomy" id="989370"/>
    <lineage>
        <taxon>Bacteria</taxon>
        <taxon>Pseudomonadati</taxon>
        <taxon>Pseudomonadota</taxon>
        <taxon>Alphaproteobacteria</taxon>
        <taxon>Hyphomicrobiales</taxon>
        <taxon>Nitrobacteraceae</taxon>
        <taxon>Bradyrhizobium</taxon>
    </lineage>
</organism>
<dbReference type="GO" id="GO:0016853">
    <property type="term" value="F:isomerase activity"/>
    <property type="evidence" value="ECO:0007669"/>
    <property type="project" value="UniProtKB-KW"/>
</dbReference>
<dbReference type="RefSeq" id="WP_057741958.1">
    <property type="nucleotide sequence ID" value="NZ_LJYG01000016.1"/>
</dbReference>
<dbReference type="SUPFAM" id="SSF54427">
    <property type="entry name" value="NTF2-like"/>
    <property type="match status" value="1"/>
</dbReference>
<proteinExistence type="predicted"/>
<keyword evidence="2" id="KW-0413">Isomerase</keyword>
<keyword evidence="3" id="KW-1185">Reference proteome</keyword>
<dbReference type="Gene3D" id="3.10.450.50">
    <property type="match status" value="1"/>
</dbReference>
<comment type="caution">
    <text evidence="2">The sequence shown here is derived from an EMBL/GenBank/DDBJ whole genome shotgun (WGS) entry which is preliminary data.</text>
</comment>
<dbReference type="Proteomes" id="UP000051936">
    <property type="component" value="Unassembled WGS sequence"/>
</dbReference>
<dbReference type="EMBL" id="LJYG01000016">
    <property type="protein sequence ID" value="KRQ17330.1"/>
    <property type="molecule type" value="Genomic_DNA"/>
</dbReference>
<dbReference type="STRING" id="989370.AOQ71_03220"/>
<dbReference type="InterPro" id="IPR032710">
    <property type="entry name" value="NTF2-like_dom_sf"/>
</dbReference>
<evidence type="ECO:0000313" key="2">
    <source>
        <dbReference type="EMBL" id="KRQ17330.1"/>
    </source>
</evidence>
<name>A0A0R3ECB7_9BRAD</name>
<dbReference type="AlphaFoldDB" id="A0A0R3ECB7"/>
<dbReference type="InterPro" id="IPR037401">
    <property type="entry name" value="SnoaL-like"/>
</dbReference>
<accession>A0A0R3ECB7</accession>
<dbReference type="OrthoDB" id="8076455at2"/>
<gene>
    <name evidence="2" type="ORF">AOQ71_03220</name>
</gene>
<protein>
    <submittedName>
        <fullName evidence="2">Ketosteroid isomerase</fullName>
    </submittedName>
</protein>
<evidence type="ECO:0000313" key="3">
    <source>
        <dbReference type="Proteomes" id="UP000051936"/>
    </source>
</evidence>
<feature type="domain" description="SnoaL-like" evidence="1">
    <location>
        <begin position="13"/>
        <end position="119"/>
    </location>
</feature>